<keyword evidence="1" id="KW-0472">Membrane</keyword>
<feature type="transmembrane region" description="Helical" evidence="1">
    <location>
        <begin position="89"/>
        <end position="111"/>
    </location>
</feature>
<keyword evidence="1" id="KW-0812">Transmembrane</keyword>
<name>B9RXM1_RICCO</name>
<keyword evidence="3" id="KW-1185">Reference proteome</keyword>
<dbReference type="Gene3D" id="2.10.25.10">
    <property type="entry name" value="Laminin"/>
    <property type="match status" value="1"/>
</dbReference>
<dbReference type="SUPFAM" id="SSF57196">
    <property type="entry name" value="EGF/Laminin"/>
    <property type="match status" value="1"/>
</dbReference>
<reference evidence="3" key="1">
    <citation type="journal article" date="2010" name="Nat. Biotechnol.">
        <title>Draft genome sequence of the oilseed species Ricinus communis.</title>
        <authorList>
            <person name="Chan A.P."/>
            <person name="Crabtree J."/>
            <person name="Zhao Q."/>
            <person name="Lorenzi H."/>
            <person name="Orvis J."/>
            <person name="Puiu D."/>
            <person name="Melake-Berhan A."/>
            <person name="Jones K.M."/>
            <person name="Redman J."/>
            <person name="Chen G."/>
            <person name="Cahoon E.B."/>
            <person name="Gedil M."/>
            <person name="Stanke M."/>
            <person name="Haas B.J."/>
            <person name="Wortman J.R."/>
            <person name="Fraser-Liggett C.M."/>
            <person name="Ravel J."/>
            <person name="Rabinowicz P.D."/>
        </authorList>
    </citation>
    <scope>NUCLEOTIDE SEQUENCE [LARGE SCALE GENOMIC DNA]</scope>
    <source>
        <strain evidence="3">cv. Hale</strain>
    </source>
</reference>
<dbReference type="STRING" id="3988.B9RXM1"/>
<organism evidence="2 3">
    <name type="scientific">Ricinus communis</name>
    <name type="common">Castor bean</name>
    <dbReference type="NCBI Taxonomy" id="3988"/>
    <lineage>
        <taxon>Eukaryota</taxon>
        <taxon>Viridiplantae</taxon>
        <taxon>Streptophyta</taxon>
        <taxon>Embryophyta</taxon>
        <taxon>Tracheophyta</taxon>
        <taxon>Spermatophyta</taxon>
        <taxon>Magnoliopsida</taxon>
        <taxon>eudicotyledons</taxon>
        <taxon>Gunneridae</taxon>
        <taxon>Pentapetalae</taxon>
        <taxon>rosids</taxon>
        <taxon>fabids</taxon>
        <taxon>Malpighiales</taxon>
        <taxon>Euphorbiaceae</taxon>
        <taxon>Acalyphoideae</taxon>
        <taxon>Acalypheae</taxon>
        <taxon>Ricinus</taxon>
    </lineage>
</organism>
<accession>B9RXM1</accession>
<evidence type="ECO:0000256" key="1">
    <source>
        <dbReference type="SAM" id="Phobius"/>
    </source>
</evidence>
<dbReference type="AlphaFoldDB" id="B9RXM1"/>
<evidence type="ECO:0000313" key="3">
    <source>
        <dbReference type="Proteomes" id="UP000008311"/>
    </source>
</evidence>
<dbReference type="CDD" id="cd00054">
    <property type="entry name" value="EGF_CA"/>
    <property type="match status" value="1"/>
</dbReference>
<evidence type="ECO:0000313" key="2">
    <source>
        <dbReference type="EMBL" id="EEF43877.1"/>
    </source>
</evidence>
<sequence>MVIYEFAPIGCDTSASLYGSSSAEVDGYASECSSQCQGFSDIVNGSCFGTGCRQIYIPKEMKNFWITASSDDDEWGTQRAKKLKGFLRLMLVAAMIVCVMTLTMELVIVVIDLRDIMGILIFQVVVKISMNVQTQASIYVYYPNLCVNRVGSYACSCPQGHHGDGRKDGQGCISDHYGASVGILVAFVALSYVCCGIRQVREGFFKENGGLLLQEILSKTDQSKKSSQDFH</sequence>
<proteinExistence type="predicted"/>
<feature type="transmembrane region" description="Helical" evidence="1">
    <location>
        <begin position="177"/>
        <end position="197"/>
    </location>
</feature>
<protein>
    <submittedName>
        <fullName evidence="2">Uncharacterized protein</fullName>
    </submittedName>
</protein>
<dbReference type="InParanoid" id="B9RXM1"/>
<dbReference type="Proteomes" id="UP000008311">
    <property type="component" value="Unassembled WGS sequence"/>
</dbReference>
<dbReference type="EMBL" id="EQ973828">
    <property type="protein sequence ID" value="EEF43877.1"/>
    <property type="molecule type" value="Genomic_DNA"/>
</dbReference>
<gene>
    <name evidence="2" type="ORF">RCOM_0904890</name>
</gene>
<keyword evidence="1" id="KW-1133">Transmembrane helix</keyword>